<evidence type="ECO:0000256" key="4">
    <source>
        <dbReference type="ARBA" id="ARBA00023008"/>
    </source>
</evidence>
<feature type="transmembrane region" description="Helical" evidence="6">
    <location>
        <begin position="186"/>
        <end position="207"/>
    </location>
</feature>
<feature type="region of interest" description="Disordered" evidence="5">
    <location>
        <begin position="138"/>
        <end position="175"/>
    </location>
</feature>
<keyword evidence="3 7" id="KW-0732">Signal</keyword>
<keyword evidence="6" id="KW-0472">Membrane</keyword>
<organism evidence="9 10">
    <name type="scientific">Antiquaquibacter soli</name>
    <dbReference type="NCBI Taxonomy" id="3064523"/>
    <lineage>
        <taxon>Bacteria</taxon>
        <taxon>Bacillati</taxon>
        <taxon>Actinomycetota</taxon>
        <taxon>Actinomycetes</taxon>
        <taxon>Micrococcales</taxon>
        <taxon>Microbacteriaceae</taxon>
        <taxon>Antiquaquibacter</taxon>
    </lineage>
</organism>
<comment type="subcellular location">
    <subcellularLocation>
        <location evidence="1">Cell envelope</location>
    </subcellularLocation>
</comment>
<dbReference type="SUPFAM" id="SSF81296">
    <property type="entry name" value="E set domains"/>
    <property type="match status" value="1"/>
</dbReference>
<evidence type="ECO:0000256" key="6">
    <source>
        <dbReference type="SAM" id="Phobius"/>
    </source>
</evidence>
<keyword evidence="10" id="KW-1185">Reference proteome</keyword>
<reference evidence="9 10" key="1">
    <citation type="submission" date="2023-07" db="EMBL/GenBank/DDBJ databases">
        <title>Protaetiibacter sp. nov WY-16 isolated from soil.</title>
        <authorList>
            <person name="Liu B."/>
            <person name="Wan Y."/>
        </authorList>
    </citation>
    <scope>NUCLEOTIDE SEQUENCE [LARGE SCALE GENOMIC DNA]</scope>
    <source>
        <strain evidence="9 10">WY-16</strain>
    </source>
</reference>
<dbReference type="PROSITE" id="PS51318">
    <property type="entry name" value="TAT"/>
    <property type="match status" value="1"/>
</dbReference>
<name>A0ABT9BMT6_9MICO</name>
<protein>
    <submittedName>
        <fullName evidence="9">Copper resistance protein CopC</fullName>
    </submittedName>
</protein>
<evidence type="ECO:0000256" key="3">
    <source>
        <dbReference type="ARBA" id="ARBA00022729"/>
    </source>
</evidence>
<gene>
    <name evidence="9" type="ORF">Q5716_08785</name>
</gene>
<keyword evidence="2" id="KW-0479">Metal-binding</keyword>
<comment type="caution">
    <text evidence="9">The sequence shown here is derived from an EMBL/GenBank/DDBJ whole genome shotgun (WGS) entry which is preliminary data.</text>
</comment>
<dbReference type="PANTHER" id="PTHR34820:SF4">
    <property type="entry name" value="INNER MEMBRANE PROTEIN YEBZ"/>
    <property type="match status" value="1"/>
</dbReference>
<dbReference type="InterPro" id="IPR014756">
    <property type="entry name" value="Ig_E-set"/>
</dbReference>
<dbReference type="InterPro" id="IPR032694">
    <property type="entry name" value="CopC/D"/>
</dbReference>
<keyword evidence="4" id="KW-0186">Copper</keyword>
<feature type="signal peptide" evidence="7">
    <location>
        <begin position="1"/>
        <end position="31"/>
    </location>
</feature>
<dbReference type="InterPro" id="IPR014755">
    <property type="entry name" value="Cu-Rt/internalin_Ig-like"/>
</dbReference>
<proteinExistence type="predicted"/>
<dbReference type="InterPro" id="IPR007348">
    <property type="entry name" value="CopC_dom"/>
</dbReference>
<dbReference type="PANTHER" id="PTHR34820">
    <property type="entry name" value="INNER MEMBRANE PROTEIN YEBZ"/>
    <property type="match status" value="1"/>
</dbReference>
<dbReference type="InterPro" id="IPR006311">
    <property type="entry name" value="TAT_signal"/>
</dbReference>
<accession>A0ABT9BMT6</accession>
<evidence type="ECO:0000259" key="8">
    <source>
        <dbReference type="Pfam" id="PF04234"/>
    </source>
</evidence>
<dbReference type="Gene3D" id="2.60.40.1220">
    <property type="match status" value="1"/>
</dbReference>
<evidence type="ECO:0000256" key="2">
    <source>
        <dbReference type="ARBA" id="ARBA00022723"/>
    </source>
</evidence>
<evidence type="ECO:0000256" key="1">
    <source>
        <dbReference type="ARBA" id="ARBA00004196"/>
    </source>
</evidence>
<dbReference type="RefSeq" id="WP_305002697.1">
    <property type="nucleotide sequence ID" value="NZ_JAUQUB010000001.1"/>
</dbReference>
<dbReference type="Proteomes" id="UP001241072">
    <property type="component" value="Unassembled WGS sequence"/>
</dbReference>
<feature type="domain" description="CopC" evidence="8">
    <location>
        <begin position="32"/>
        <end position="128"/>
    </location>
</feature>
<feature type="compositionally biased region" description="Pro residues" evidence="5">
    <location>
        <begin position="151"/>
        <end position="165"/>
    </location>
</feature>
<dbReference type="EMBL" id="JAUQUB010000001">
    <property type="protein sequence ID" value="MDO7882318.1"/>
    <property type="molecule type" value="Genomic_DNA"/>
</dbReference>
<evidence type="ECO:0000313" key="10">
    <source>
        <dbReference type="Proteomes" id="UP001241072"/>
    </source>
</evidence>
<dbReference type="Pfam" id="PF04234">
    <property type="entry name" value="CopC"/>
    <property type="match status" value="1"/>
</dbReference>
<evidence type="ECO:0000256" key="5">
    <source>
        <dbReference type="SAM" id="MobiDB-lite"/>
    </source>
</evidence>
<keyword evidence="6" id="KW-0812">Transmembrane</keyword>
<evidence type="ECO:0000313" key="9">
    <source>
        <dbReference type="EMBL" id="MDO7882318.1"/>
    </source>
</evidence>
<feature type="chain" id="PRO_5047257148" evidence="7">
    <location>
        <begin position="32"/>
        <end position="227"/>
    </location>
</feature>
<sequence length="227" mass="22787">MTRSTLARRAALAGAVALVAASVAVALPASAHSYLVSSTPGDGEVLATLPAQFSVTANEPLLDLSGDASGFAIQVVDAAGAFYGDGCFVVSGSTLSMGASLGAPGDYRMYWQVISDDGHPVSGELAFSWTGTGEATGLASPPVCGQDAEPEPTPTAEPTTAPEPEPSATAAPVDENEGVPLDFTTIGLSVLALLGAVAVILLAVRALRGMGKSSDRDDDNWNAPPSS</sequence>
<evidence type="ECO:0000256" key="7">
    <source>
        <dbReference type="SAM" id="SignalP"/>
    </source>
</evidence>
<keyword evidence="6" id="KW-1133">Transmembrane helix</keyword>